<dbReference type="SUPFAM" id="SSF55073">
    <property type="entry name" value="Nucleotide cyclase"/>
    <property type="match status" value="1"/>
</dbReference>
<dbReference type="GO" id="GO:0004016">
    <property type="term" value="F:adenylate cyclase activity"/>
    <property type="evidence" value="ECO:0007669"/>
    <property type="project" value="UniProtKB-ARBA"/>
</dbReference>
<protein>
    <recommendedName>
        <fullName evidence="3">Guanylate cyclase domain-containing protein</fullName>
    </recommendedName>
</protein>
<name>A0A1E5L567_9FIRM</name>
<feature type="transmembrane region" description="Helical" evidence="2">
    <location>
        <begin position="321"/>
        <end position="340"/>
    </location>
</feature>
<dbReference type="RefSeq" id="WP_069702112.1">
    <property type="nucleotide sequence ID" value="NZ_MJAT01000022.1"/>
</dbReference>
<accession>A0A1E5L567</accession>
<reference evidence="4 5" key="1">
    <citation type="submission" date="2016-09" db="EMBL/GenBank/DDBJ databases">
        <title>Desulfuribacillus arsenicus sp. nov., an obligately anaerobic, dissimilatory arsenic- and antimonate-reducing bacterium isolated from anoxic sediments.</title>
        <authorList>
            <person name="Abin C.A."/>
            <person name="Hollibaugh J.T."/>
        </authorList>
    </citation>
    <scope>NUCLEOTIDE SEQUENCE [LARGE SCALE GENOMIC DNA]</scope>
    <source>
        <strain evidence="4 5">MLFW-2</strain>
    </source>
</reference>
<dbReference type="Pfam" id="PF00211">
    <property type="entry name" value="Guanylate_cyc"/>
    <property type="match status" value="1"/>
</dbReference>
<evidence type="ECO:0000259" key="3">
    <source>
        <dbReference type="PROSITE" id="PS50125"/>
    </source>
</evidence>
<keyword evidence="2" id="KW-1133">Transmembrane helix</keyword>
<dbReference type="PANTHER" id="PTHR43081:SF1">
    <property type="entry name" value="ADENYLATE CYCLASE, TERMINAL-DIFFERENTIATION SPECIFIC"/>
    <property type="match status" value="1"/>
</dbReference>
<keyword evidence="2" id="KW-0472">Membrane</keyword>
<dbReference type="Gene3D" id="3.30.70.1230">
    <property type="entry name" value="Nucleotide cyclase"/>
    <property type="match status" value="1"/>
</dbReference>
<dbReference type="Pfam" id="PF05226">
    <property type="entry name" value="CHASE2"/>
    <property type="match status" value="1"/>
</dbReference>
<sequence>MTRLKKWSYIIHSALLVLFIGFFLAHTFEIQDYRLQDSLYQKPAPTDPRIVIIAIEDESLEVLGRWPWPRDYHGELLRVLSEGNPAVVGFDLIFAEPSLNPADDEYFLSQVKEAGNVVLPAYGSFDQSSKRGMLQAKQLSLPFRELKEASTIGHINTVLDNDGLVRRTVLQFNYEGDIVDSFAWQIYQMYASKFEKTPLQIDNIPLDYWSRPIIKYYGEPMSIESIPYHLVLTGEIPAEYFRDKIVLVGTYTVGIDDYYFTPIAPQVPMFGIEIHSNIIQQFLHQEFYQDVPLTFQVIIMILLGLLGFIIFYRFRPGISAIALIMIFAGYIFGCIVAYKNGFVMSIIYQTLFITSQYVVALGHQFIAEQLEKKRITDVFGKYVAPQIVGKILAEGEDGLKLGGIRREISCLFVDIRGFTPLSEAAQPEEVVSILNEYLTLCAQSIFDYDGTLDKFIGDATMAIFNAPFDVKQHQLRAVQAAWAMYEGSKPLQEDLQKRFGRSVRFGIGIHTGPAVIGNIGAHFRMDYTAIGDTVNTAARLESNSKPGQILISDAIYQYVKEHVEVTDLGVFQVKGKTQGIQVYQVDHVRNMDKPSS</sequence>
<evidence type="ECO:0000313" key="5">
    <source>
        <dbReference type="Proteomes" id="UP000095255"/>
    </source>
</evidence>
<dbReference type="OrthoDB" id="9806704at2"/>
<dbReference type="InterPro" id="IPR029787">
    <property type="entry name" value="Nucleotide_cyclase"/>
</dbReference>
<proteinExistence type="inferred from homology"/>
<dbReference type="SMART" id="SM01080">
    <property type="entry name" value="CHASE2"/>
    <property type="match status" value="1"/>
</dbReference>
<dbReference type="InterPro" id="IPR007890">
    <property type="entry name" value="CHASE2"/>
</dbReference>
<dbReference type="CDD" id="cd07302">
    <property type="entry name" value="CHD"/>
    <property type="match status" value="1"/>
</dbReference>
<comment type="similarity">
    <text evidence="1">Belongs to the adenylyl cyclase class-3 family.</text>
</comment>
<dbReference type="AlphaFoldDB" id="A0A1E5L567"/>
<evidence type="ECO:0000256" key="2">
    <source>
        <dbReference type="SAM" id="Phobius"/>
    </source>
</evidence>
<feature type="domain" description="Guanylate cyclase" evidence="3">
    <location>
        <begin position="409"/>
        <end position="541"/>
    </location>
</feature>
<comment type="caution">
    <text evidence="4">The sequence shown here is derived from an EMBL/GenBank/DDBJ whole genome shotgun (WGS) entry which is preliminary data.</text>
</comment>
<dbReference type="InterPro" id="IPR001054">
    <property type="entry name" value="A/G_cyclase"/>
</dbReference>
<dbReference type="Proteomes" id="UP000095255">
    <property type="component" value="Unassembled WGS sequence"/>
</dbReference>
<dbReference type="STRING" id="1390249.BHU72_04105"/>
<keyword evidence="2" id="KW-0812">Transmembrane</keyword>
<dbReference type="SMART" id="SM00044">
    <property type="entry name" value="CYCc"/>
    <property type="match status" value="1"/>
</dbReference>
<evidence type="ECO:0000313" key="4">
    <source>
        <dbReference type="EMBL" id="OEH85287.1"/>
    </source>
</evidence>
<dbReference type="InterPro" id="IPR050697">
    <property type="entry name" value="Adenylyl/Guanylyl_Cyclase_3/4"/>
</dbReference>
<organism evidence="4 5">
    <name type="scientific">Desulfuribacillus stibiiarsenatis</name>
    <dbReference type="NCBI Taxonomy" id="1390249"/>
    <lineage>
        <taxon>Bacteria</taxon>
        <taxon>Bacillati</taxon>
        <taxon>Bacillota</taxon>
        <taxon>Desulfuribacillia</taxon>
        <taxon>Desulfuribacillales</taxon>
        <taxon>Desulfuribacillaceae</taxon>
        <taxon>Desulfuribacillus</taxon>
    </lineage>
</organism>
<feature type="transmembrane region" description="Helical" evidence="2">
    <location>
        <begin position="293"/>
        <end position="314"/>
    </location>
</feature>
<dbReference type="GO" id="GO:0035556">
    <property type="term" value="P:intracellular signal transduction"/>
    <property type="evidence" value="ECO:0007669"/>
    <property type="project" value="InterPro"/>
</dbReference>
<dbReference type="PROSITE" id="PS50125">
    <property type="entry name" value="GUANYLATE_CYCLASE_2"/>
    <property type="match status" value="1"/>
</dbReference>
<dbReference type="PANTHER" id="PTHR43081">
    <property type="entry name" value="ADENYLATE CYCLASE, TERMINAL-DIFFERENTIATION SPECIFIC-RELATED"/>
    <property type="match status" value="1"/>
</dbReference>
<dbReference type="GO" id="GO:0006171">
    <property type="term" value="P:cAMP biosynthetic process"/>
    <property type="evidence" value="ECO:0007669"/>
    <property type="project" value="TreeGrafter"/>
</dbReference>
<keyword evidence="5" id="KW-1185">Reference proteome</keyword>
<evidence type="ECO:0000256" key="1">
    <source>
        <dbReference type="ARBA" id="ARBA00005381"/>
    </source>
</evidence>
<dbReference type="EMBL" id="MJAT01000022">
    <property type="protein sequence ID" value="OEH85287.1"/>
    <property type="molecule type" value="Genomic_DNA"/>
</dbReference>
<gene>
    <name evidence="4" type="ORF">BHU72_04105</name>
</gene>